<comment type="caution">
    <text evidence="3">The sequence shown here is derived from an EMBL/GenBank/DDBJ whole genome shotgun (WGS) entry which is preliminary data.</text>
</comment>
<name>A0A7X9NIC3_9FIRM</name>
<dbReference type="Pfam" id="PF02302">
    <property type="entry name" value="PTS_IIB"/>
    <property type="match status" value="1"/>
</dbReference>
<gene>
    <name evidence="3" type="ORF">HF861_07920</name>
</gene>
<dbReference type="InterPro" id="IPR003501">
    <property type="entry name" value="PTS_EIIB_2/3"/>
</dbReference>
<reference evidence="3 4" key="1">
    <citation type="submission" date="2020-04" db="EMBL/GenBank/DDBJ databases">
        <authorList>
            <person name="Hitch T.C.A."/>
            <person name="Wylensek D."/>
            <person name="Clavel T."/>
        </authorList>
    </citation>
    <scope>NUCLEOTIDE SEQUENCE [LARGE SCALE GENOMIC DNA]</scope>
    <source>
        <strain evidence="3 4">BSM-383-APC-22F</strain>
    </source>
</reference>
<accession>A0A7X9NIC3</accession>
<evidence type="ECO:0000313" key="4">
    <source>
        <dbReference type="Proteomes" id="UP000540014"/>
    </source>
</evidence>
<dbReference type="SUPFAM" id="SSF52794">
    <property type="entry name" value="PTS system IIB component-like"/>
    <property type="match status" value="1"/>
</dbReference>
<organism evidence="3 4">
    <name type="scientific">Faecalicoccus pleomorphus</name>
    <dbReference type="NCBI Taxonomy" id="1323"/>
    <lineage>
        <taxon>Bacteria</taxon>
        <taxon>Bacillati</taxon>
        <taxon>Bacillota</taxon>
        <taxon>Erysipelotrichia</taxon>
        <taxon>Erysipelotrichales</taxon>
        <taxon>Erysipelotrichaceae</taxon>
        <taxon>Faecalicoccus</taxon>
    </lineage>
</organism>
<dbReference type="EMBL" id="JABAFR010000018">
    <property type="protein sequence ID" value="NME44808.1"/>
    <property type="molecule type" value="Genomic_DNA"/>
</dbReference>
<evidence type="ECO:0000256" key="1">
    <source>
        <dbReference type="ARBA" id="ARBA00022679"/>
    </source>
</evidence>
<dbReference type="Gene3D" id="3.40.50.2300">
    <property type="match status" value="1"/>
</dbReference>
<dbReference type="AlphaFoldDB" id="A0A7X9NIC3"/>
<dbReference type="GO" id="GO:0008982">
    <property type="term" value="F:protein-N(PI)-phosphohistidine-sugar phosphotransferase activity"/>
    <property type="evidence" value="ECO:0007669"/>
    <property type="project" value="InterPro"/>
</dbReference>
<evidence type="ECO:0000259" key="2">
    <source>
        <dbReference type="Pfam" id="PF02302"/>
    </source>
</evidence>
<sequence>MMEKKLVLVVCGAGTLTSVIASQGVQEGLEKKGLAEGVEVKVGRLDDIERYKDRITVLVASMNIREKYDFPVINAISFLTGDEDGQQMVIDKVVGALNNL</sequence>
<dbReference type="InterPro" id="IPR036095">
    <property type="entry name" value="PTS_EIIB-like_sf"/>
</dbReference>
<protein>
    <submittedName>
        <fullName evidence="3">PTS sucrose transporter subunit IIABC</fullName>
    </submittedName>
</protein>
<proteinExistence type="predicted"/>
<keyword evidence="1" id="KW-0808">Transferase</keyword>
<dbReference type="GO" id="GO:0009401">
    <property type="term" value="P:phosphoenolpyruvate-dependent sugar phosphotransferase system"/>
    <property type="evidence" value="ECO:0007669"/>
    <property type="project" value="InterPro"/>
</dbReference>
<feature type="domain" description="Phosphotransferase system EIIB component type 2/3" evidence="2">
    <location>
        <begin position="7"/>
        <end position="73"/>
    </location>
</feature>
<dbReference type="Proteomes" id="UP000540014">
    <property type="component" value="Unassembled WGS sequence"/>
</dbReference>
<evidence type="ECO:0000313" key="3">
    <source>
        <dbReference type="EMBL" id="NME44808.1"/>
    </source>
</evidence>